<gene>
    <name evidence="1" type="ORF">M408DRAFT_332886</name>
</gene>
<keyword evidence="2" id="KW-1185">Reference proteome</keyword>
<reference evidence="2" key="2">
    <citation type="submission" date="2015-01" db="EMBL/GenBank/DDBJ databases">
        <title>Evolutionary Origins and Diversification of the Mycorrhizal Mutualists.</title>
        <authorList>
            <consortium name="DOE Joint Genome Institute"/>
            <consortium name="Mycorrhizal Genomics Consortium"/>
            <person name="Kohler A."/>
            <person name="Kuo A."/>
            <person name="Nagy L.G."/>
            <person name="Floudas D."/>
            <person name="Copeland A."/>
            <person name="Barry K.W."/>
            <person name="Cichocki N."/>
            <person name="Veneault-Fourrey C."/>
            <person name="LaButti K."/>
            <person name="Lindquist E.A."/>
            <person name="Lipzen A."/>
            <person name="Lundell T."/>
            <person name="Morin E."/>
            <person name="Murat C."/>
            <person name="Riley R."/>
            <person name="Ohm R."/>
            <person name="Sun H."/>
            <person name="Tunlid A."/>
            <person name="Henrissat B."/>
            <person name="Grigoriev I.V."/>
            <person name="Hibbett D.S."/>
            <person name="Martin F."/>
        </authorList>
    </citation>
    <scope>NUCLEOTIDE SEQUENCE [LARGE SCALE GENOMIC DNA]</scope>
    <source>
        <strain evidence="2">MAFF 305830</strain>
    </source>
</reference>
<name>A0A0C3AT86_SERVB</name>
<reference evidence="1 2" key="1">
    <citation type="submission" date="2014-04" db="EMBL/GenBank/DDBJ databases">
        <authorList>
            <consortium name="DOE Joint Genome Institute"/>
            <person name="Kuo A."/>
            <person name="Zuccaro A."/>
            <person name="Kohler A."/>
            <person name="Nagy L.G."/>
            <person name="Floudas D."/>
            <person name="Copeland A."/>
            <person name="Barry K.W."/>
            <person name="Cichocki N."/>
            <person name="Veneault-Fourrey C."/>
            <person name="LaButti K."/>
            <person name="Lindquist E.A."/>
            <person name="Lipzen A."/>
            <person name="Lundell T."/>
            <person name="Morin E."/>
            <person name="Murat C."/>
            <person name="Sun H."/>
            <person name="Tunlid A."/>
            <person name="Henrissat B."/>
            <person name="Grigoriev I.V."/>
            <person name="Hibbett D.S."/>
            <person name="Martin F."/>
            <person name="Nordberg H.P."/>
            <person name="Cantor M.N."/>
            <person name="Hua S.X."/>
        </authorList>
    </citation>
    <scope>NUCLEOTIDE SEQUENCE [LARGE SCALE GENOMIC DNA]</scope>
    <source>
        <strain evidence="1 2">MAFF 305830</strain>
    </source>
</reference>
<dbReference type="EMBL" id="KN824354">
    <property type="protein sequence ID" value="KIM22501.1"/>
    <property type="molecule type" value="Genomic_DNA"/>
</dbReference>
<organism evidence="1 2">
    <name type="scientific">Serendipita vermifera MAFF 305830</name>
    <dbReference type="NCBI Taxonomy" id="933852"/>
    <lineage>
        <taxon>Eukaryota</taxon>
        <taxon>Fungi</taxon>
        <taxon>Dikarya</taxon>
        <taxon>Basidiomycota</taxon>
        <taxon>Agaricomycotina</taxon>
        <taxon>Agaricomycetes</taxon>
        <taxon>Sebacinales</taxon>
        <taxon>Serendipitaceae</taxon>
        <taxon>Serendipita</taxon>
    </lineage>
</organism>
<sequence>MPLPRNEIASVDVYIYMRRPLSCWWNVRMLIQHRFRSRLMSNLLRMKAPPYRE</sequence>
<dbReference type="HOGENOM" id="CLU_3070163_0_0_1"/>
<dbReference type="AlphaFoldDB" id="A0A0C3AT86"/>
<evidence type="ECO:0000313" key="2">
    <source>
        <dbReference type="Proteomes" id="UP000054097"/>
    </source>
</evidence>
<accession>A0A0C3AT86</accession>
<evidence type="ECO:0000313" key="1">
    <source>
        <dbReference type="EMBL" id="KIM22501.1"/>
    </source>
</evidence>
<proteinExistence type="predicted"/>
<protein>
    <submittedName>
        <fullName evidence="1">Uncharacterized protein</fullName>
    </submittedName>
</protein>
<dbReference type="Proteomes" id="UP000054097">
    <property type="component" value="Unassembled WGS sequence"/>
</dbReference>